<dbReference type="EMBL" id="RQFD01000003">
    <property type="protein sequence ID" value="TGK52290.1"/>
    <property type="molecule type" value="Genomic_DNA"/>
</dbReference>
<keyword evidence="3" id="KW-1185">Reference proteome</keyword>
<proteinExistence type="predicted"/>
<evidence type="ECO:0000313" key="1">
    <source>
        <dbReference type="EMBL" id="TGK52290.1"/>
    </source>
</evidence>
<dbReference type="Proteomes" id="UP000297641">
    <property type="component" value="Unassembled WGS sequence"/>
</dbReference>
<dbReference type="EMBL" id="RQFT01000010">
    <property type="protein sequence ID" value="TGL04909.1"/>
    <property type="molecule type" value="Genomic_DNA"/>
</dbReference>
<dbReference type="RefSeq" id="WP_135743058.1">
    <property type="nucleotide sequence ID" value="NZ_RQFD01000003.1"/>
</dbReference>
<dbReference type="OrthoDB" id="331010at2"/>
<evidence type="ECO:0000313" key="4">
    <source>
        <dbReference type="Proteomes" id="UP000297641"/>
    </source>
</evidence>
<dbReference type="AlphaFoldDB" id="A0A7I0HRU0"/>
<dbReference type="Proteomes" id="UP000297617">
    <property type="component" value="Unassembled WGS sequence"/>
</dbReference>
<reference evidence="3 4" key="2">
    <citation type="journal article" date="2019" name="PLoS Negl. Trop. Dis.">
        <title>Revisiting the worldwide diversity of Leptospira species in the environment.</title>
        <authorList>
            <person name="Vincent A.T."/>
            <person name="Schiettekatte O."/>
            <person name="Bourhy P."/>
            <person name="Veyrier F.J."/>
            <person name="Picardeau M."/>
        </authorList>
    </citation>
    <scope>NUCLEOTIDE SEQUENCE [LARGE SCALE GENOMIC DNA]</scope>
    <source>
        <strain evidence="2 4">201800273</strain>
        <strain evidence="3">201800295</strain>
    </source>
</reference>
<reference evidence="1" key="1">
    <citation type="submission" date="2018-10" db="EMBL/GenBank/DDBJ databases">
        <authorList>
            <person name="Vincent A.T."/>
            <person name="Schiettekatte O."/>
            <person name="Bourhy P."/>
            <person name="Veyrier F.J."/>
            <person name="Picardeau M."/>
        </authorList>
    </citation>
    <scope>NUCLEOTIDE SEQUENCE</scope>
    <source>
        <strain evidence="1">201800295</strain>
    </source>
</reference>
<comment type="caution">
    <text evidence="2">The sequence shown here is derived from an EMBL/GenBank/DDBJ whole genome shotgun (WGS) entry which is preliminary data.</text>
</comment>
<evidence type="ECO:0000313" key="3">
    <source>
        <dbReference type="Proteomes" id="UP000297617"/>
    </source>
</evidence>
<accession>A0A7I0HRU0</accession>
<protein>
    <recommendedName>
        <fullName evidence="5">Cys-rich protein</fullName>
    </recommendedName>
</protein>
<evidence type="ECO:0000313" key="2">
    <source>
        <dbReference type="EMBL" id="TGL04909.1"/>
    </source>
</evidence>
<evidence type="ECO:0008006" key="5">
    <source>
        <dbReference type="Google" id="ProtNLM"/>
    </source>
</evidence>
<name>A0A7I0HRU0_9LEPT</name>
<sequence>MKKYGILVLLLFSVTIWDLSKNNLPKFGQKVSSSEAPQCKYMCEKMNRCLSEEQKKQQDPKLLQFACEILCTKQYQLFDGCSSSILNSCQAGETCIKNLTKGLF</sequence>
<gene>
    <name evidence="1" type="ORF">EHQ10_00595</name>
    <name evidence="2" type="ORF">EHQ43_11560</name>
</gene>
<organism evidence="2 4">
    <name type="scientific">Leptospira bouyouniensis</name>
    <dbReference type="NCBI Taxonomy" id="2484911"/>
    <lineage>
        <taxon>Bacteria</taxon>
        <taxon>Pseudomonadati</taxon>
        <taxon>Spirochaetota</taxon>
        <taxon>Spirochaetia</taxon>
        <taxon>Leptospirales</taxon>
        <taxon>Leptospiraceae</taxon>
        <taxon>Leptospira</taxon>
    </lineage>
</organism>